<dbReference type="EMBL" id="JBHSTI010000012">
    <property type="protein sequence ID" value="MFC6239303.1"/>
    <property type="molecule type" value="Genomic_DNA"/>
</dbReference>
<gene>
    <name evidence="2" type="ORF">ACFQGU_15595</name>
</gene>
<dbReference type="Proteomes" id="UP001596138">
    <property type="component" value="Unassembled WGS sequence"/>
</dbReference>
<keyword evidence="1" id="KW-1133">Transmembrane helix</keyword>
<comment type="caution">
    <text evidence="2">The sequence shown here is derived from an EMBL/GenBank/DDBJ whole genome shotgun (WGS) entry which is preliminary data.</text>
</comment>
<accession>A0ABW1T5I7</accession>
<organism evidence="2 3">
    <name type="scientific">Longivirga aurantiaca</name>
    <dbReference type="NCBI Taxonomy" id="1837743"/>
    <lineage>
        <taxon>Bacteria</taxon>
        <taxon>Bacillati</taxon>
        <taxon>Actinomycetota</taxon>
        <taxon>Actinomycetes</taxon>
        <taxon>Sporichthyales</taxon>
        <taxon>Sporichthyaceae</taxon>
        <taxon>Longivirga</taxon>
    </lineage>
</organism>
<proteinExistence type="predicted"/>
<keyword evidence="1" id="KW-0812">Transmembrane</keyword>
<name>A0ABW1T5I7_9ACTN</name>
<keyword evidence="1" id="KW-0472">Membrane</keyword>
<dbReference type="RefSeq" id="WP_386768482.1">
    <property type="nucleotide sequence ID" value="NZ_JBHSTI010000012.1"/>
</dbReference>
<feature type="transmembrane region" description="Helical" evidence="1">
    <location>
        <begin position="12"/>
        <end position="34"/>
    </location>
</feature>
<protein>
    <recommendedName>
        <fullName evidence="4">Bacterial Pleckstrin homology domain-containing protein</fullName>
    </recommendedName>
</protein>
<evidence type="ECO:0008006" key="4">
    <source>
        <dbReference type="Google" id="ProtNLM"/>
    </source>
</evidence>
<keyword evidence="3" id="KW-1185">Reference proteome</keyword>
<evidence type="ECO:0000313" key="3">
    <source>
        <dbReference type="Proteomes" id="UP001596138"/>
    </source>
</evidence>
<evidence type="ECO:0000256" key="1">
    <source>
        <dbReference type="SAM" id="Phobius"/>
    </source>
</evidence>
<reference evidence="3" key="1">
    <citation type="journal article" date="2019" name="Int. J. Syst. Evol. Microbiol.">
        <title>The Global Catalogue of Microorganisms (GCM) 10K type strain sequencing project: providing services to taxonomists for standard genome sequencing and annotation.</title>
        <authorList>
            <consortium name="The Broad Institute Genomics Platform"/>
            <consortium name="The Broad Institute Genome Sequencing Center for Infectious Disease"/>
            <person name="Wu L."/>
            <person name="Ma J."/>
        </authorList>
    </citation>
    <scope>NUCLEOTIDE SEQUENCE [LARGE SCALE GENOMIC DNA]</scope>
    <source>
        <strain evidence="3">CGMCC 4.7317</strain>
    </source>
</reference>
<feature type="transmembrane region" description="Helical" evidence="1">
    <location>
        <begin position="40"/>
        <end position="63"/>
    </location>
</feature>
<sequence length="164" mass="17360">MTRWTGRCASRGLALLSLGIVLVIGGVGGALLLATRGTGAPAWIGWLLVVVAVVVGVAGYLLSSLVMRVEDDRVVVAYGPFGWPRRTLALADIREVSAGQIDPMEWGGWGYRWIPWARASAAVIRRGPGIVLGLEGGRRFAVTVDESRAGAVAIGEALEAARRR</sequence>
<evidence type="ECO:0000313" key="2">
    <source>
        <dbReference type="EMBL" id="MFC6239303.1"/>
    </source>
</evidence>